<keyword evidence="3" id="KW-0285">Flavoprotein</keyword>
<evidence type="ECO:0000313" key="7">
    <source>
        <dbReference type="EMBL" id="RPF20433.1"/>
    </source>
</evidence>
<dbReference type="InterPro" id="IPR036188">
    <property type="entry name" value="FAD/NAD-bd_sf"/>
</dbReference>
<reference evidence="7 8" key="1">
    <citation type="submission" date="2018-11" db="EMBL/GenBank/DDBJ databases">
        <title>Sequencing the genomes of 1000 actinobacteria strains.</title>
        <authorList>
            <person name="Klenk H.-P."/>
        </authorList>
    </citation>
    <scope>NUCLEOTIDE SEQUENCE [LARGE SCALE GENOMIC DNA]</scope>
    <source>
        <strain evidence="7 8">DSM 15700</strain>
    </source>
</reference>
<dbReference type="Proteomes" id="UP000280501">
    <property type="component" value="Unassembled WGS sequence"/>
</dbReference>
<keyword evidence="8" id="KW-1185">Reference proteome</keyword>
<dbReference type="GO" id="GO:0003955">
    <property type="term" value="F:NAD(P)H dehydrogenase (quinone) activity"/>
    <property type="evidence" value="ECO:0007669"/>
    <property type="project" value="TreeGrafter"/>
</dbReference>
<dbReference type="EMBL" id="RKQZ01000001">
    <property type="protein sequence ID" value="RPF20433.1"/>
    <property type="molecule type" value="Genomic_DNA"/>
</dbReference>
<keyword evidence="5" id="KW-0560">Oxidoreductase</keyword>
<evidence type="ECO:0000256" key="3">
    <source>
        <dbReference type="ARBA" id="ARBA00022630"/>
    </source>
</evidence>
<sequence length="426" mass="44245">MKHRIVILGAGYAGAIAAGRLARRLNRDDVDITLVNAEPDFVERIRMHQVAVGEELRHRSLREILAGTGVALRVARVTAIDVDRRTVSLRGPVGSGSAGSGGSADGVGGVGGAVGFDGAVGLDGAAELGYDTLVYALGSSWDDGGVPGVAEHAHHIAGRTGALRLRERLASLAPGRRVVVVGGGLTGIEAATEIAEARGDLDVALVARGDLGDWLSPKGRRHLRETVDRLGITLHEHTGVERVGATEVMAGDVGLPADVTVWSAGFGVQPIASATALTVSSRGQVVVDETMRSVSHPEVYAVGDAALAEGPLGNPLRMSCASAIPMAWQAADAIAARLTGGKLPSTSLAYIHQCISLGRRDAIIQMVTTDDRARPSAPGGRLAARHKELICRYVAWAVAHPMPYPVRRRRVAGQTAPAGSVADVAR</sequence>
<dbReference type="RefSeq" id="WP_123813601.1">
    <property type="nucleotide sequence ID" value="NZ_RKQZ01000001.1"/>
</dbReference>
<dbReference type="InterPro" id="IPR023753">
    <property type="entry name" value="FAD/NAD-binding_dom"/>
</dbReference>
<dbReference type="InterPro" id="IPR051169">
    <property type="entry name" value="NADH-Q_oxidoreductase"/>
</dbReference>
<dbReference type="AlphaFoldDB" id="A0A3N4YI37"/>
<evidence type="ECO:0000313" key="8">
    <source>
        <dbReference type="Proteomes" id="UP000280501"/>
    </source>
</evidence>
<evidence type="ECO:0000256" key="1">
    <source>
        <dbReference type="ARBA" id="ARBA00001974"/>
    </source>
</evidence>
<dbReference type="Gene3D" id="3.50.50.100">
    <property type="match status" value="1"/>
</dbReference>
<name>A0A3N4YI37_9MICO</name>
<dbReference type="OrthoDB" id="9781621at2"/>
<dbReference type="GO" id="GO:0019646">
    <property type="term" value="P:aerobic electron transport chain"/>
    <property type="evidence" value="ECO:0007669"/>
    <property type="project" value="TreeGrafter"/>
</dbReference>
<accession>A0A3N4YI37</accession>
<feature type="domain" description="FAD/NAD(P)-binding" evidence="6">
    <location>
        <begin position="4"/>
        <end position="331"/>
    </location>
</feature>
<organism evidence="7 8">
    <name type="scientific">Myceligenerans xiligouense</name>
    <dbReference type="NCBI Taxonomy" id="253184"/>
    <lineage>
        <taxon>Bacteria</taxon>
        <taxon>Bacillati</taxon>
        <taxon>Actinomycetota</taxon>
        <taxon>Actinomycetes</taxon>
        <taxon>Micrococcales</taxon>
        <taxon>Promicromonosporaceae</taxon>
        <taxon>Myceligenerans</taxon>
    </lineage>
</organism>
<comment type="caution">
    <text evidence="7">The sequence shown here is derived from an EMBL/GenBank/DDBJ whole genome shotgun (WGS) entry which is preliminary data.</text>
</comment>
<dbReference type="SUPFAM" id="SSF51905">
    <property type="entry name" value="FAD/NAD(P)-binding domain"/>
    <property type="match status" value="1"/>
</dbReference>
<evidence type="ECO:0000256" key="2">
    <source>
        <dbReference type="ARBA" id="ARBA00005272"/>
    </source>
</evidence>
<comment type="similarity">
    <text evidence="2">Belongs to the NADH dehydrogenase family.</text>
</comment>
<dbReference type="PANTHER" id="PTHR42913:SF3">
    <property type="entry name" value="64 KDA MITOCHONDRIAL NADH DEHYDROGENASE (EUROFUNG)"/>
    <property type="match status" value="1"/>
</dbReference>
<dbReference type="PRINTS" id="PR00368">
    <property type="entry name" value="FADPNR"/>
</dbReference>
<evidence type="ECO:0000256" key="5">
    <source>
        <dbReference type="ARBA" id="ARBA00023002"/>
    </source>
</evidence>
<evidence type="ECO:0000259" key="6">
    <source>
        <dbReference type="Pfam" id="PF07992"/>
    </source>
</evidence>
<dbReference type="Pfam" id="PF07992">
    <property type="entry name" value="Pyr_redox_2"/>
    <property type="match status" value="1"/>
</dbReference>
<evidence type="ECO:0000256" key="4">
    <source>
        <dbReference type="ARBA" id="ARBA00022827"/>
    </source>
</evidence>
<comment type="cofactor">
    <cofactor evidence="1">
        <name>FAD</name>
        <dbReference type="ChEBI" id="CHEBI:57692"/>
    </cofactor>
</comment>
<gene>
    <name evidence="7" type="ORF">EDD34_1024</name>
</gene>
<dbReference type="PANTHER" id="PTHR42913">
    <property type="entry name" value="APOPTOSIS-INDUCING FACTOR 1"/>
    <property type="match status" value="1"/>
</dbReference>
<proteinExistence type="inferred from homology"/>
<keyword evidence="4" id="KW-0274">FAD</keyword>
<dbReference type="PRINTS" id="PR00411">
    <property type="entry name" value="PNDRDTASEI"/>
</dbReference>
<protein>
    <submittedName>
        <fullName evidence="7">NADH dehydrogenase FAD-containing subunit</fullName>
    </submittedName>
</protein>